<dbReference type="InterPro" id="IPR038161">
    <property type="entry name" value="VirB9/CagX/TrbG_C_sf"/>
</dbReference>
<dbReference type="InterPro" id="IPR010258">
    <property type="entry name" value="Conjugal_tfr_TrbG/VirB9/CagX"/>
</dbReference>
<dbReference type="EMBL" id="JARYGZ010000001">
    <property type="protein sequence ID" value="MDH7638089.1"/>
    <property type="molecule type" value="Genomic_DNA"/>
</dbReference>
<proteinExistence type="inferred from homology"/>
<dbReference type="Gene3D" id="2.60.40.2500">
    <property type="match status" value="1"/>
</dbReference>
<evidence type="ECO:0000256" key="2">
    <source>
        <dbReference type="ARBA" id="ARBA00022729"/>
    </source>
</evidence>
<name>A0ABT6N033_9SPHN</name>
<comment type="caution">
    <text evidence="4">The sequence shown here is derived from an EMBL/GenBank/DDBJ whole genome shotgun (WGS) entry which is preliminary data.</text>
</comment>
<dbReference type="InterPro" id="IPR033645">
    <property type="entry name" value="VirB9/CagX/TrbG_C"/>
</dbReference>
<feature type="chain" id="PRO_5047020266" evidence="3">
    <location>
        <begin position="28"/>
        <end position="308"/>
    </location>
</feature>
<sequence>MNRNQKSILLIGAVTLIAADMPPAAPATGPSSSSATTPVIAPAPIAVPDREPRHPVSSVDVRTVTVANRAATMAPIPSGFVAAMQIYPFSDGVVYRAYAAPGQVTDIMLQPGEVLGAVASGDTARWVIGDTSSGTGDAKRSHILVKPFSAGLVTNLVVTTDRRTYHIALSSTPATAMSALSWTYPQDQLLAIQRAAKDAEAAAPVASGVDLTALHFNYAISGDNPDWRPLRAFDDGRQTFIEFPAALGQGEAPPLFLVGPKGEAELVNFRQRGHFYVVDRLFDAAELRLGLKHQDVVRVTRTAVQRRG</sequence>
<keyword evidence="2 3" id="KW-0732">Signal</keyword>
<reference evidence="4" key="1">
    <citation type="submission" date="2023-04" db="EMBL/GenBank/DDBJ databases">
        <title>Sphingomonas sp. MAHUQ-71 isolated from rice field.</title>
        <authorList>
            <person name="Huq M.A."/>
        </authorList>
    </citation>
    <scope>NUCLEOTIDE SEQUENCE</scope>
    <source>
        <strain evidence="4">MAHUQ-71</strain>
    </source>
</reference>
<evidence type="ECO:0000256" key="1">
    <source>
        <dbReference type="ARBA" id="ARBA00006135"/>
    </source>
</evidence>
<organism evidence="4 5">
    <name type="scientific">Sphingomonas oryzagri</name>
    <dbReference type="NCBI Taxonomy" id="3042314"/>
    <lineage>
        <taxon>Bacteria</taxon>
        <taxon>Pseudomonadati</taxon>
        <taxon>Pseudomonadota</taxon>
        <taxon>Alphaproteobacteria</taxon>
        <taxon>Sphingomonadales</taxon>
        <taxon>Sphingomonadaceae</taxon>
        <taxon>Sphingomonas</taxon>
    </lineage>
</organism>
<dbReference type="Proteomes" id="UP001160625">
    <property type="component" value="Unassembled WGS sequence"/>
</dbReference>
<evidence type="ECO:0000313" key="4">
    <source>
        <dbReference type="EMBL" id="MDH7638089.1"/>
    </source>
</evidence>
<protein>
    <submittedName>
        <fullName evidence="4">P-type conjugative transfer protein TrbG</fullName>
    </submittedName>
</protein>
<dbReference type="NCBIfam" id="TIGR02775">
    <property type="entry name" value="TrbG_Ti"/>
    <property type="match status" value="1"/>
</dbReference>
<comment type="similarity">
    <text evidence="1">Belongs to the TrbG/VirB9 family.</text>
</comment>
<evidence type="ECO:0000313" key="5">
    <source>
        <dbReference type="Proteomes" id="UP001160625"/>
    </source>
</evidence>
<gene>
    <name evidence="4" type="primary">trbG</name>
    <name evidence="4" type="ORF">QGN17_05050</name>
</gene>
<accession>A0ABT6N033</accession>
<dbReference type="Pfam" id="PF03524">
    <property type="entry name" value="CagX"/>
    <property type="match status" value="1"/>
</dbReference>
<dbReference type="InterPro" id="IPR014142">
    <property type="entry name" value="TrbG_Ti"/>
</dbReference>
<dbReference type="CDD" id="cd06911">
    <property type="entry name" value="VirB9_CagX_TrbG"/>
    <property type="match status" value="1"/>
</dbReference>
<feature type="signal peptide" evidence="3">
    <location>
        <begin position="1"/>
        <end position="27"/>
    </location>
</feature>
<keyword evidence="5" id="KW-1185">Reference proteome</keyword>
<evidence type="ECO:0000256" key="3">
    <source>
        <dbReference type="SAM" id="SignalP"/>
    </source>
</evidence>